<evidence type="ECO:0000256" key="3">
    <source>
        <dbReference type="ARBA" id="ARBA00022741"/>
    </source>
</evidence>
<feature type="region of interest" description="Disordered" evidence="8">
    <location>
        <begin position="238"/>
        <end position="263"/>
    </location>
</feature>
<evidence type="ECO:0000256" key="8">
    <source>
        <dbReference type="SAM" id="MobiDB-lite"/>
    </source>
</evidence>
<reference evidence="10 11" key="1">
    <citation type="journal article" date="2019" name="Int. J. Syst. Evol. Microbiol.">
        <title>The Global Catalogue of Microorganisms (GCM) 10K type strain sequencing project: providing services to taxonomists for standard genome sequencing and annotation.</title>
        <authorList>
            <consortium name="The Broad Institute Genomics Platform"/>
            <consortium name="The Broad Institute Genome Sequencing Center for Infectious Disease"/>
            <person name="Wu L."/>
            <person name="Ma J."/>
        </authorList>
    </citation>
    <scope>NUCLEOTIDE SEQUENCE [LARGE SCALE GENOMIC DNA]</scope>
    <source>
        <strain evidence="10 11">JCM 14322</strain>
    </source>
</reference>
<evidence type="ECO:0000256" key="7">
    <source>
        <dbReference type="ARBA" id="ARBA00048696"/>
    </source>
</evidence>
<keyword evidence="1" id="KW-0808">Transferase</keyword>
<sequence length="263" mass="29932">MAEFKTWEDYQYPAPDEYTLRNKLGIRDFFELRELEYKMTAKRETQLRAGIYEVPRTFDADHVRAIHGHLFKDLYAWAGEFRVVNMRKPDNELPFVSPRNEGIERYLEEMKETIASHSWVGMDRDQFAFAAAKSFTVLNWAHPFREGNGRTSRIFMDHLAERAGFGLDRTRIDKDLWNASARDTRPRAPGAAPSFEPMVSVFKEMTTTREEASTVSVSHAIARSSILQASYPRAASAALTTPTSTQTRAAQSGPDKSVGLGRD</sequence>
<dbReference type="EC" id="2.7.7.108" evidence="5"/>
<organism evidence="10 11">
    <name type="scientific">Agromyces neolithicus</name>
    <dbReference type="NCBI Taxonomy" id="269420"/>
    <lineage>
        <taxon>Bacteria</taxon>
        <taxon>Bacillati</taxon>
        <taxon>Actinomycetota</taxon>
        <taxon>Actinomycetes</taxon>
        <taxon>Micrococcales</taxon>
        <taxon>Microbacteriaceae</taxon>
        <taxon>Agromyces</taxon>
    </lineage>
</organism>
<dbReference type="PANTHER" id="PTHR39560">
    <property type="entry name" value="PROTEIN ADENYLYLTRANSFERASE FIC-RELATED"/>
    <property type="match status" value="1"/>
</dbReference>
<keyword evidence="11" id="KW-1185">Reference proteome</keyword>
<dbReference type="PANTHER" id="PTHR39560:SF1">
    <property type="entry name" value="PROTEIN ADENYLYLTRANSFERASE FIC-RELATED"/>
    <property type="match status" value="1"/>
</dbReference>
<comment type="caution">
    <text evidence="10">The sequence shown here is derived from an EMBL/GenBank/DDBJ whole genome shotgun (WGS) entry which is preliminary data.</text>
</comment>
<dbReference type="PROSITE" id="PS51459">
    <property type="entry name" value="FIDO"/>
    <property type="match status" value="1"/>
</dbReference>
<feature type="compositionally biased region" description="Low complexity" evidence="8">
    <location>
        <begin position="238"/>
        <end position="251"/>
    </location>
</feature>
<evidence type="ECO:0000313" key="11">
    <source>
        <dbReference type="Proteomes" id="UP001500002"/>
    </source>
</evidence>
<name>A0ABN2MD62_9MICO</name>
<dbReference type="InterPro" id="IPR036597">
    <property type="entry name" value="Fido-like_dom_sf"/>
</dbReference>
<feature type="domain" description="Fido" evidence="9">
    <location>
        <begin position="58"/>
        <end position="204"/>
    </location>
</feature>
<dbReference type="SUPFAM" id="SSF140931">
    <property type="entry name" value="Fic-like"/>
    <property type="match status" value="1"/>
</dbReference>
<dbReference type="InterPro" id="IPR003812">
    <property type="entry name" value="Fido"/>
</dbReference>
<keyword evidence="3" id="KW-0547">Nucleotide-binding</keyword>
<evidence type="ECO:0000313" key="10">
    <source>
        <dbReference type="EMBL" id="GAA1821732.1"/>
    </source>
</evidence>
<evidence type="ECO:0000256" key="4">
    <source>
        <dbReference type="ARBA" id="ARBA00022840"/>
    </source>
</evidence>
<dbReference type="RefSeq" id="WP_344298078.1">
    <property type="nucleotide sequence ID" value="NZ_BAAANJ010000035.1"/>
</dbReference>
<evidence type="ECO:0000256" key="2">
    <source>
        <dbReference type="ARBA" id="ARBA00022695"/>
    </source>
</evidence>
<dbReference type="Gene3D" id="1.10.3290.10">
    <property type="entry name" value="Fido-like domain"/>
    <property type="match status" value="1"/>
</dbReference>
<evidence type="ECO:0000256" key="6">
    <source>
        <dbReference type="ARBA" id="ARBA00047939"/>
    </source>
</evidence>
<evidence type="ECO:0000256" key="5">
    <source>
        <dbReference type="ARBA" id="ARBA00034531"/>
    </source>
</evidence>
<proteinExistence type="predicted"/>
<comment type="catalytic activity">
    <reaction evidence="6">
        <text>L-threonyl-[protein] + ATP = 3-O-(5'-adenylyl)-L-threonyl-[protein] + diphosphate</text>
        <dbReference type="Rhea" id="RHEA:54292"/>
        <dbReference type="Rhea" id="RHEA-COMP:11060"/>
        <dbReference type="Rhea" id="RHEA-COMP:13847"/>
        <dbReference type="ChEBI" id="CHEBI:30013"/>
        <dbReference type="ChEBI" id="CHEBI:30616"/>
        <dbReference type="ChEBI" id="CHEBI:33019"/>
        <dbReference type="ChEBI" id="CHEBI:138113"/>
        <dbReference type="EC" id="2.7.7.108"/>
    </reaction>
</comment>
<dbReference type="EMBL" id="BAAANJ010000035">
    <property type="protein sequence ID" value="GAA1821732.1"/>
    <property type="molecule type" value="Genomic_DNA"/>
</dbReference>
<dbReference type="Pfam" id="PF02661">
    <property type="entry name" value="Fic"/>
    <property type="match status" value="1"/>
</dbReference>
<keyword evidence="2" id="KW-0548">Nucleotidyltransferase</keyword>
<evidence type="ECO:0000256" key="1">
    <source>
        <dbReference type="ARBA" id="ARBA00022679"/>
    </source>
</evidence>
<keyword evidence="4" id="KW-0067">ATP-binding</keyword>
<evidence type="ECO:0000259" key="9">
    <source>
        <dbReference type="PROSITE" id="PS51459"/>
    </source>
</evidence>
<comment type="catalytic activity">
    <reaction evidence="7">
        <text>L-tyrosyl-[protein] + ATP = O-(5'-adenylyl)-L-tyrosyl-[protein] + diphosphate</text>
        <dbReference type="Rhea" id="RHEA:54288"/>
        <dbReference type="Rhea" id="RHEA-COMP:10136"/>
        <dbReference type="Rhea" id="RHEA-COMP:13846"/>
        <dbReference type="ChEBI" id="CHEBI:30616"/>
        <dbReference type="ChEBI" id="CHEBI:33019"/>
        <dbReference type="ChEBI" id="CHEBI:46858"/>
        <dbReference type="ChEBI" id="CHEBI:83624"/>
        <dbReference type="EC" id="2.7.7.108"/>
    </reaction>
</comment>
<gene>
    <name evidence="10" type="ORF">GCM10009749_35430</name>
</gene>
<accession>A0ABN2MD62</accession>
<protein>
    <recommendedName>
        <fullName evidence="5">protein adenylyltransferase</fullName>
        <ecNumber evidence="5">2.7.7.108</ecNumber>
    </recommendedName>
</protein>
<dbReference type="Proteomes" id="UP001500002">
    <property type="component" value="Unassembled WGS sequence"/>
</dbReference>